<dbReference type="GO" id="GO:0016020">
    <property type="term" value="C:membrane"/>
    <property type="evidence" value="ECO:0007669"/>
    <property type="project" value="InterPro"/>
</dbReference>
<evidence type="ECO:0000259" key="1">
    <source>
        <dbReference type="SMART" id="SM00900"/>
    </source>
</evidence>
<feature type="domain" description="FMN-binding" evidence="1">
    <location>
        <begin position="80"/>
        <end position="161"/>
    </location>
</feature>
<dbReference type="AlphaFoldDB" id="A0AAW3ZF73"/>
<evidence type="ECO:0000313" key="3">
    <source>
        <dbReference type="Proteomes" id="UP000613768"/>
    </source>
</evidence>
<organism evidence="2 3">
    <name type="scientific">Pseudomarimonas arenosa</name>
    <dbReference type="NCBI Taxonomy" id="2774145"/>
    <lineage>
        <taxon>Bacteria</taxon>
        <taxon>Pseudomonadati</taxon>
        <taxon>Pseudomonadota</taxon>
        <taxon>Gammaproteobacteria</taxon>
        <taxon>Lysobacterales</taxon>
        <taxon>Lysobacteraceae</taxon>
        <taxon>Pseudomarimonas</taxon>
    </lineage>
</organism>
<keyword evidence="3" id="KW-1185">Reference proteome</keyword>
<dbReference type="Pfam" id="PF04205">
    <property type="entry name" value="FMN_bind"/>
    <property type="match status" value="1"/>
</dbReference>
<dbReference type="Proteomes" id="UP000613768">
    <property type="component" value="Unassembled WGS sequence"/>
</dbReference>
<reference evidence="2 3" key="1">
    <citation type="submission" date="2020-09" db="EMBL/GenBank/DDBJ databases">
        <title>Pseudoxanthomonas sp. CAU 1598 isolated from sand of Yaerae Beach.</title>
        <authorList>
            <person name="Kim W."/>
        </authorList>
    </citation>
    <scope>NUCLEOTIDE SEQUENCE [LARGE SCALE GENOMIC DNA]</scope>
    <source>
        <strain evidence="2 3">CAU 1598</strain>
    </source>
</reference>
<accession>A0AAW3ZF73</accession>
<dbReference type="InterPro" id="IPR007329">
    <property type="entry name" value="FMN-bd"/>
</dbReference>
<dbReference type="EMBL" id="JACYTR010000001">
    <property type="protein sequence ID" value="MBD8524165.1"/>
    <property type="molecule type" value="Genomic_DNA"/>
</dbReference>
<sequence>MGAAGLLLLGGQSRAATFLSAAEARELMFPGKAFIPNNVQLSAIERAAIKAASKARVRSKELKAWRSAEGDWFLLDQVIGKHEFIDYAVGFNPRGEVVGVEVLTYRESYGSEVRNPRWRAQFHGRDYREQLELNKQIKNISGATLSCQHITEGINRLAATWAEVLSKRL</sequence>
<comment type="caution">
    <text evidence="2">The sequence shown here is derived from an EMBL/GenBank/DDBJ whole genome shotgun (WGS) entry which is preliminary data.</text>
</comment>
<evidence type="ECO:0000313" key="2">
    <source>
        <dbReference type="EMBL" id="MBD8524165.1"/>
    </source>
</evidence>
<name>A0AAW3ZF73_9GAMM</name>
<proteinExistence type="predicted"/>
<protein>
    <submittedName>
        <fullName evidence="2">FMN-binding protein</fullName>
    </submittedName>
</protein>
<dbReference type="SMART" id="SM00900">
    <property type="entry name" value="FMN_bind"/>
    <property type="match status" value="1"/>
</dbReference>
<gene>
    <name evidence="2" type="ORF">IFO71_00270</name>
</gene>
<dbReference type="GO" id="GO:0010181">
    <property type="term" value="F:FMN binding"/>
    <property type="evidence" value="ECO:0007669"/>
    <property type="project" value="InterPro"/>
</dbReference>